<evidence type="ECO:0000256" key="2">
    <source>
        <dbReference type="ARBA" id="ARBA00022491"/>
    </source>
</evidence>
<proteinExistence type="inferred from homology"/>
<evidence type="ECO:0000259" key="8">
    <source>
        <dbReference type="PROSITE" id="PS50931"/>
    </source>
</evidence>
<dbReference type="InterPro" id="IPR050176">
    <property type="entry name" value="LTTR"/>
</dbReference>
<evidence type="ECO:0000256" key="5">
    <source>
        <dbReference type="ARBA" id="ARBA00023159"/>
    </source>
</evidence>
<dbReference type="NCBIfam" id="NF009888">
    <property type="entry name" value="PRK13348.1"/>
    <property type="match status" value="1"/>
</dbReference>
<evidence type="ECO:0000313" key="10">
    <source>
        <dbReference type="Proteomes" id="UP000321118"/>
    </source>
</evidence>
<evidence type="ECO:0000313" key="9">
    <source>
        <dbReference type="EMBL" id="GEK22174.1"/>
    </source>
</evidence>
<evidence type="ECO:0000256" key="4">
    <source>
        <dbReference type="ARBA" id="ARBA00023125"/>
    </source>
</evidence>
<evidence type="ECO:0000256" key="3">
    <source>
        <dbReference type="ARBA" id="ARBA00023015"/>
    </source>
</evidence>
<keyword evidence="5" id="KW-0010">Activator</keyword>
<dbReference type="NCBIfam" id="NF002964">
    <property type="entry name" value="PRK03635.1"/>
    <property type="match status" value="1"/>
</dbReference>
<dbReference type="SUPFAM" id="SSF46785">
    <property type="entry name" value="Winged helix' DNA-binding domain"/>
    <property type="match status" value="1"/>
</dbReference>
<gene>
    <name evidence="9" type="ORF">CXY01_26940</name>
</gene>
<keyword evidence="4" id="KW-0238">DNA-binding</keyword>
<dbReference type="Proteomes" id="UP000321118">
    <property type="component" value="Unassembled WGS sequence"/>
</dbReference>
<feature type="domain" description="HTH lysR-type" evidence="8">
    <location>
        <begin position="3"/>
        <end position="59"/>
    </location>
</feature>
<keyword evidence="3" id="KW-0805">Transcription regulation</keyword>
<dbReference type="SUPFAM" id="SSF53850">
    <property type="entry name" value="Periplasmic binding protein-like II"/>
    <property type="match status" value="1"/>
</dbReference>
<keyword evidence="10" id="KW-1185">Reference proteome</keyword>
<dbReference type="GO" id="GO:0003677">
    <property type="term" value="F:DNA binding"/>
    <property type="evidence" value="ECO:0007669"/>
    <property type="project" value="UniProtKB-KW"/>
</dbReference>
<accession>A0A510V5M8</accession>
<keyword evidence="2" id="KW-0678">Repressor</keyword>
<dbReference type="PROSITE" id="PS50931">
    <property type="entry name" value="HTH_LYSR"/>
    <property type="match status" value="1"/>
</dbReference>
<dbReference type="InterPro" id="IPR000847">
    <property type="entry name" value="LysR_HTH_N"/>
</dbReference>
<organism evidence="9 10">
    <name type="scientific">Cellulomonas xylanilytica</name>
    <dbReference type="NCBI Taxonomy" id="233583"/>
    <lineage>
        <taxon>Bacteria</taxon>
        <taxon>Bacillati</taxon>
        <taxon>Actinomycetota</taxon>
        <taxon>Actinomycetes</taxon>
        <taxon>Micrococcales</taxon>
        <taxon>Cellulomonadaceae</taxon>
        <taxon>Cellulomonas</taxon>
    </lineage>
</organism>
<dbReference type="Pfam" id="PF03466">
    <property type="entry name" value="LysR_substrate"/>
    <property type="match status" value="1"/>
</dbReference>
<dbReference type="FunFam" id="1.10.10.10:FF:000456">
    <property type="entry name" value="LysR family transcriptional regulator ArgP"/>
    <property type="match status" value="1"/>
</dbReference>
<evidence type="ECO:0000256" key="6">
    <source>
        <dbReference type="ARBA" id="ARBA00023163"/>
    </source>
</evidence>
<dbReference type="InterPro" id="IPR005119">
    <property type="entry name" value="LysR_subst-bd"/>
</dbReference>
<dbReference type="InterPro" id="IPR036390">
    <property type="entry name" value="WH_DNA-bd_sf"/>
</dbReference>
<dbReference type="PANTHER" id="PTHR30579">
    <property type="entry name" value="TRANSCRIPTIONAL REGULATOR"/>
    <property type="match status" value="1"/>
</dbReference>
<dbReference type="NCBIfam" id="TIGR03298">
    <property type="entry name" value="argP"/>
    <property type="match status" value="1"/>
</dbReference>
<dbReference type="Gene3D" id="3.40.190.290">
    <property type="match status" value="1"/>
</dbReference>
<reference evidence="9 10" key="1">
    <citation type="submission" date="2019-07" db="EMBL/GenBank/DDBJ databases">
        <title>Whole genome shotgun sequence of Cellulomonas xylanilytica NBRC 101102.</title>
        <authorList>
            <person name="Hosoyama A."/>
            <person name="Uohara A."/>
            <person name="Ohji S."/>
            <person name="Ichikawa N."/>
        </authorList>
    </citation>
    <scope>NUCLEOTIDE SEQUENCE [LARGE SCALE GENOMIC DNA]</scope>
    <source>
        <strain evidence="9 10">NBRC 101102</strain>
    </source>
</reference>
<dbReference type="RefSeq" id="WP_146927941.1">
    <property type="nucleotide sequence ID" value="NZ_BJUB01000008.1"/>
</dbReference>
<evidence type="ECO:0000256" key="1">
    <source>
        <dbReference type="ARBA" id="ARBA00009437"/>
    </source>
</evidence>
<dbReference type="PRINTS" id="PR00039">
    <property type="entry name" value="HTHLYSR"/>
</dbReference>
<dbReference type="Pfam" id="PF00126">
    <property type="entry name" value="HTH_1"/>
    <property type="match status" value="1"/>
</dbReference>
<protein>
    <recommendedName>
        <fullName evidence="7">HTH-type transcriptional regulator LysG</fullName>
    </recommendedName>
</protein>
<comment type="similarity">
    <text evidence="1">Belongs to the LysR transcriptional regulatory family.</text>
</comment>
<keyword evidence="6" id="KW-0804">Transcription</keyword>
<name>A0A510V5M8_9CELL</name>
<dbReference type="OrthoDB" id="3252676at2"/>
<dbReference type="EMBL" id="BJUB01000008">
    <property type="protein sequence ID" value="GEK22174.1"/>
    <property type="molecule type" value="Genomic_DNA"/>
</dbReference>
<dbReference type="Gene3D" id="1.10.10.10">
    <property type="entry name" value="Winged helix-like DNA-binding domain superfamily/Winged helix DNA-binding domain"/>
    <property type="match status" value="1"/>
</dbReference>
<dbReference type="InterPro" id="IPR036388">
    <property type="entry name" value="WH-like_DNA-bd_sf"/>
</dbReference>
<dbReference type="PANTHER" id="PTHR30579:SF2">
    <property type="entry name" value="HTH-TYPE TRANSCRIPTIONAL REGULATOR ARGP"/>
    <property type="match status" value="1"/>
</dbReference>
<comment type="caution">
    <text evidence="9">The sequence shown here is derived from an EMBL/GenBank/DDBJ whole genome shotgun (WGS) entry which is preliminary data.</text>
</comment>
<dbReference type="AlphaFoldDB" id="A0A510V5M8"/>
<sequence>MAFDSDQLSALAAVVHEGSFDAAAQRLHVTPSAVSQRIKALEQQVGRVLVLRTRPCRPTDDGEVLVRLAGQQELLGRDAMAQLVPAPGASRAAPSKRRLPVAVNDDSMSTWFPAAVADLPADVLLDLRREDQELSADLLRDGTVMAAVTADPRAVQGCRVRRLGAMRYLAVAAPDRRDRWFADGLGAEAFAAAPLLAFNREDGLQERFVASVVGRRTVTPHVHYVPSQSAFVGLVQAGLGWGMVPEVAAAPLIAAGALVEIRAGRSLDVPLYWQHWALRTPTLDDLTERVVRAASAALRPVRRHGPPSTAGRTAVADRG</sequence>
<dbReference type="GO" id="GO:0003700">
    <property type="term" value="F:DNA-binding transcription factor activity"/>
    <property type="evidence" value="ECO:0007669"/>
    <property type="project" value="InterPro"/>
</dbReference>
<dbReference type="InterPro" id="IPR017685">
    <property type="entry name" value="ArgP"/>
</dbReference>
<evidence type="ECO:0000256" key="7">
    <source>
        <dbReference type="ARBA" id="ARBA00074218"/>
    </source>
</evidence>